<organism evidence="1 2">
    <name type="scientific">Haliangium ochraceum (strain DSM 14365 / JCM 11303 / SMP-2)</name>
    <dbReference type="NCBI Taxonomy" id="502025"/>
    <lineage>
        <taxon>Bacteria</taxon>
        <taxon>Pseudomonadati</taxon>
        <taxon>Myxococcota</taxon>
        <taxon>Polyangia</taxon>
        <taxon>Haliangiales</taxon>
        <taxon>Kofleriaceae</taxon>
        <taxon>Haliangium</taxon>
    </lineage>
</organism>
<sequence length="475" mass="51305">MTLYCIHRIHWIALFTGLFVVGGCSFNSDYAGTEYRCSDGVSCPSGYRCNSGVCEATGATPADAGPPGDAVAAPDANPGATACSTTDLLSEDFDDGLGPETLWYSYSNSMELVAADGRLEATPELGADEASSGFESMHYYYLRDSTLSLEVPDYDPASRGAIRIVGEAGDPTNGLEIQLVPGTLRFSYFVAGVKTTVGEVPYDATLHRYWRIREGGGKVFWETSSDAQEWVEHTQAPSAPFDEPMRIKVQITYPAGLSAALPVFADNINTDAVPNSDFCPASSFSDDFEDSTPGLDWLDWYEGECELREENGALTISFPVDGAGGACTYASGVRYDFTDQSVSVEVPSVDSSGDLSTFLYLLFPDGSEIGLSHGSNGDLDDVLTCFNRLAPANAQPCIRPYDAEEARWWRVRHDAADATLHWEISGDGAFWVGLASAPDGGFELNNAYVLIGSNTLRDLRTVENIQFDNLNRTSN</sequence>
<dbReference type="STRING" id="502025.Hoch_6467"/>
<name>D0LQC7_HALO1</name>
<dbReference type="OrthoDB" id="5525023at2"/>
<protein>
    <submittedName>
        <fullName evidence="1">Uncharacterized protein</fullName>
    </submittedName>
</protein>
<dbReference type="KEGG" id="hoh:Hoch_6467"/>
<dbReference type="eggNOG" id="ENOG5030TF5">
    <property type="taxonomic scope" value="Bacteria"/>
</dbReference>
<evidence type="ECO:0000313" key="1">
    <source>
        <dbReference type="EMBL" id="ACY18936.1"/>
    </source>
</evidence>
<dbReference type="RefSeq" id="WP_012831528.1">
    <property type="nucleotide sequence ID" value="NC_013440.1"/>
</dbReference>
<proteinExistence type="predicted"/>
<evidence type="ECO:0000313" key="2">
    <source>
        <dbReference type="Proteomes" id="UP000001880"/>
    </source>
</evidence>
<dbReference type="EMBL" id="CP001804">
    <property type="protein sequence ID" value="ACY18936.1"/>
    <property type="molecule type" value="Genomic_DNA"/>
</dbReference>
<keyword evidence="2" id="KW-1185">Reference proteome</keyword>
<dbReference type="Proteomes" id="UP000001880">
    <property type="component" value="Chromosome"/>
</dbReference>
<gene>
    <name evidence="1" type="ordered locus">Hoch_6467</name>
</gene>
<dbReference type="AlphaFoldDB" id="D0LQC7"/>
<dbReference type="HOGENOM" id="CLU_574617_0_0_7"/>
<accession>D0LQC7</accession>
<reference evidence="1 2" key="1">
    <citation type="journal article" date="2010" name="Stand. Genomic Sci.">
        <title>Complete genome sequence of Haliangium ochraceum type strain (SMP-2).</title>
        <authorList>
            <consortium name="US DOE Joint Genome Institute (JGI-PGF)"/>
            <person name="Ivanova N."/>
            <person name="Daum C."/>
            <person name="Lang E."/>
            <person name="Abt B."/>
            <person name="Kopitz M."/>
            <person name="Saunders E."/>
            <person name="Lapidus A."/>
            <person name="Lucas S."/>
            <person name="Glavina Del Rio T."/>
            <person name="Nolan M."/>
            <person name="Tice H."/>
            <person name="Copeland A."/>
            <person name="Cheng J.F."/>
            <person name="Chen F."/>
            <person name="Bruce D."/>
            <person name="Goodwin L."/>
            <person name="Pitluck S."/>
            <person name="Mavromatis K."/>
            <person name="Pati A."/>
            <person name="Mikhailova N."/>
            <person name="Chen A."/>
            <person name="Palaniappan K."/>
            <person name="Land M."/>
            <person name="Hauser L."/>
            <person name="Chang Y.J."/>
            <person name="Jeffries C.D."/>
            <person name="Detter J.C."/>
            <person name="Brettin T."/>
            <person name="Rohde M."/>
            <person name="Goker M."/>
            <person name="Bristow J."/>
            <person name="Markowitz V."/>
            <person name="Eisen J.A."/>
            <person name="Hugenholtz P."/>
            <person name="Kyrpides N.C."/>
            <person name="Klenk H.P."/>
        </authorList>
    </citation>
    <scope>NUCLEOTIDE SEQUENCE [LARGE SCALE GENOMIC DNA]</scope>
    <source>
        <strain evidence="2">DSM 14365 / CIP 107738 / JCM 11303 / AJ 13395 / SMP-2</strain>
    </source>
</reference>